<reference evidence="2 3" key="1">
    <citation type="submission" date="2016-12" db="EMBL/GenBank/DDBJ databases">
        <title>The genomes of Aspergillus section Nigri reveals drivers in fungal speciation.</title>
        <authorList>
            <consortium name="DOE Joint Genome Institute"/>
            <person name="Vesth T.C."/>
            <person name="Nybo J."/>
            <person name="Theobald S."/>
            <person name="Brandl J."/>
            <person name="Frisvad J.C."/>
            <person name="Nielsen K.F."/>
            <person name="Lyhne E.K."/>
            <person name="Kogle M.E."/>
            <person name="Kuo A."/>
            <person name="Riley R."/>
            <person name="Clum A."/>
            <person name="Nolan M."/>
            <person name="Lipzen A."/>
            <person name="Salamov A."/>
            <person name="Henrissat B."/>
            <person name="Wiebenga A."/>
            <person name="De Vries R.P."/>
            <person name="Grigoriev I.V."/>
            <person name="Mortensen U.H."/>
            <person name="Andersen M.R."/>
            <person name="Baker S.E."/>
        </authorList>
    </citation>
    <scope>NUCLEOTIDE SEQUENCE [LARGE SCALE GENOMIC DNA]</scope>
    <source>
        <strain evidence="2 3">JOP 1030-1</strain>
    </source>
</reference>
<sequence length="165" mass="17343">MGTTSITSSRSRSQVANIAPKVSTARATKGDSGHATTARVLEAALATSGKLHSAVAGQAEVIFKVRNERVVETSVGPEVLQRVLRRVAQEADRGLGIRVSVTVTIEVVLGLTEPDDEEVDVRLDADGSFGRAWSVQYSRVSFSSVRVVSAADSSAHALAVPEAES</sequence>
<gene>
    <name evidence="2" type="ORF">BP01DRAFT_358133</name>
</gene>
<dbReference type="GeneID" id="37076594"/>
<protein>
    <submittedName>
        <fullName evidence="2">Uncharacterized protein</fullName>
    </submittedName>
</protein>
<name>A0A318Z9E3_9EURO</name>
<keyword evidence="3" id="KW-1185">Reference proteome</keyword>
<dbReference type="EMBL" id="KZ821240">
    <property type="protein sequence ID" value="PYH43956.1"/>
    <property type="molecule type" value="Genomic_DNA"/>
</dbReference>
<organism evidence="2 3">
    <name type="scientific">Aspergillus saccharolyticus JOP 1030-1</name>
    <dbReference type="NCBI Taxonomy" id="1450539"/>
    <lineage>
        <taxon>Eukaryota</taxon>
        <taxon>Fungi</taxon>
        <taxon>Dikarya</taxon>
        <taxon>Ascomycota</taxon>
        <taxon>Pezizomycotina</taxon>
        <taxon>Eurotiomycetes</taxon>
        <taxon>Eurotiomycetidae</taxon>
        <taxon>Eurotiales</taxon>
        <taxon>Aspergillaceae</taxon>
        <taxon>Aspergillus</taxon>
        <taxon>Aspergillus subgen. Circumdati</taxon>
    </lineage>
</organism>
<proteinExistence type="predicted"/>
<dbReference type="RefSeq" id="XP_025429938.1">
    <property type="nucleotide sequence ID" value="XM_025575366.1"/>
</dbReference>
<dbReference type="Proteomes" id="UP000248349">
    <property type="component" value="Unassembled WGS sequence"/>
</dbReference>
<evidence type="ECO:0000313" key="2">
    <source>
        <dbReference type="EMBL" id="PYH43956.1"/>
    </source>
</evidence>
<dbReference type="AlphaFoldDB" id="A0A318Z9E3"/>
<feature type="region of interest" description="Disordered" evidence="1">
    <location>
        <begin position="1"/>
        <end position="33"/>
    </location>
</feature>
<feature type="compositionally biased region" description="Low complexity" evidence="1">
    <location>
        <begin position="1"/>
        <end position="13"/>
    </location>
</feature>
<evidence type="ECO:0000256" key="1">
    <source>
        <dbReference type="SAM" id="MobiDB-lite"/>
    </source>
</evidence>
<accession>A0A318Z9E3</accession>
<evidence type="ECO:0000313" key="3">
    <source>
        <dbReference type="Proteomes" id="UP000248349"/>
    </source>
</evidence>